<dbReference type="PANTHER" id="PTHR46148:SF44">
    <property type="entry name" value="GAG-POL POLYPROTEIN"/>
    <property type="match status" value="1"/>
</dbReference>
<keyword evidence="3" id="KW-1185">Reference proteome</keyword>
<gene>
    <name evidence="2" type="ORF">LTRI10_LOCUS4256</name>
</gene>
<evidence type="ECO:0000313" key="2">
    <source>
        <dbReference type="EMBL" id="CAL1356561.1"/>
    </source>
</evidence>
<feature type="domain" description="Tf2-1-like SH3-like" evidence="1">
    <location>
        <begin position="5"/>
        <end position="54"/>
    </location>
</feature>
<dbReference type="Proteomes" id="UP001497516">
    <property type="component" value="Chromosome 1"/>
</dbReference>
<dbReference type="AlphaFoldDB" id="A0AAV2CK40"/>
<evidence type="ECO:0000259" key="1">
    <source>
        <dbReference type="Pfam" id="PF24626"/>
    </source>
</evidence>
<sequence length="131" mass="15357">MGVMRFGKKGKLSPRYIGPYEVLERVGPLAYRLALPPNLSKIHNVFHVSMLKGYKSDPTHIVRLEDIQLDSDMTYTEEPVGIIDRQDKELRRKKFPMVKVVWRNQGIEAATWEIEEDMRKKYPELFLDIPL</sequence>
<reference evidence="2 3" key="1">
    <citation type="submission" date="2024-04" db="EMBL/GenBank/DDBJ databases">
        <authorList>
            <person name="Fracassetti M."/>
        </authorList>
    </citation>
    <scope>NUCLEOTIDE SEQUENCE [LARGE SCALE GENOMIC DNA]</scope>
</reference>
<name>A0AAV2CK40_9ROSI</name>
<dbReference type="PANTHER" id="PTHR46148">
    <property type="entry name" value="CHROMO DOMAIN-CONTAINING PROTEIN"/>
    <property type="match status" value="1"/>
</dbReference>
<dbReference type="SUPFAM" id="SSF54160">
    <property type="entry name" value="Chromo domain-like"/>
    <property type="match status" value="1"/>
</dbReference>
<dbReference type="InterPro" id="IPR056924">
    <property type="entry name" value="SH3_Tf2-1"/>
</dbReference>
<dbReference type="Pfam" id="PF24626">
    <property type="entry name" value="SH3_Tf2-1"/>
    <property type="match status" value="1"/>
</dbReference>
<proteinExistence type="predicted"/>
<protein>
    <recommendedName>
        <fullName evidence="1">Tf2-1-like SH3-like domain-containing protein</fullName>
    </recommendedName>
</protein>
<evidence type="ECO:0000313" key="3">
    <source>
        <dbReference type="Proteomes" id="UP001497516"/>
    </source>
</evidence>
<accession>A0AAV2CK40</accession>
<dbReference type="EMBL" id="OZ034813">
    <property type="protein sequence ID" value="CAL1356561.1"/>
    <property type="molecule type" value="Genomic_DNA"/>
</dbReference>
<dbReference type="InterPro" id="IPR016197">
    <property type="entry name" value="Chromo-like_dom_sf"/>
</dbReference>
<organism evidence="2 3">
    <name type="scientific">Linum trigynum</name>
    <dbReference type="NCBI Taxonomy" id="586398"/>
    <lineage>
        <taxon>Eukaryota</taxon>
        <taxon>Viridiplantae</taxon>
        <taxon>Streptophyta</taxon>
        <taxon>Embryophyta</taxon>
        <taxon>Tracheophyta</taxon>
        <taxon>Spermatophyta</taxon>
        <taxon>Magnoliopsida</taxon>
        <taxon>eudicotyledons</taxon>
        <taxon>Gunneridae</taxon>
        <taxon>Pentapetalae</taxon>
        <taxon>rosids</taxon>
        <taxon>fabids</taxon>
        <taxon>Malpighiales</taxon>
        <taxon>Linaceae</taxon>
        <taxon>Linum</taxon>
    </lineage>
</organism>